<evidence type="ECO:0000256" key="8">
    <source>
        <dbReference type="SAM" id="MobiDB-lite"/>
    </source>
</evidence>
<comment type="subcellular location">
    <subcellularLocation>
        <location evidence="1">Vacuole membrane</location>
        <topology evidence="1">Lipid-anchor</topology>
    </subcellularLocation>
</comment>
<feature type="region of interest" description="Disordered" evidence="8">
    <location>
        <begin position="220"/>
        <end position="240"/>
    </location>
</feature>
<dbReference type="InterPro" id="IPR027417">
    <property type="entry name" value="P-loop_NTPase"/>
</dbReference>
<dbReference type="Proteomes" id="UP001162541">
    <property type="component" value="Chromosome 4"/>
</dbReference>
<dbReference type="GO" id="GO:0043531">
    <property type="term" value="F:ADP binding"/>
    <property type="evidence" value="ECO:0007669"/>
    <property type="project" value="InterPro"/>
</dbReference>
<keyword evidence="12" id="KW-1185">Reference proteome</keyword>
<dbReference type="GO" id="GO:0043495">
    <property type="term" value="F:protein-membrane adaptor activity"/>
    <property type="evidence" value="ECO:0007669"/>
    <property type="project" value="InterPro"/>
</dbReference>
<dbReference type="SUPFAM" id="SSF48371">
    <property type="entry name" value="ARM repeat"/>
    <property type="match status" value="1"/>
</dbReference>
<evidence type="ECO:0000259" key="9">
    <source>
        <dbReference type="SMART" id="SM00382"/>
    </source>
</evidence>
<dbReference type="GO" id="GO:0071562">
    <property type="term" value="P:nucleus-vacuole junction assembly"/>
    <property type="evidence" value="ECO:0007669"/>
    <property type="project" value="InterPro"/>
</dbReference>
<keyword evidence="4" id="KW-0677">Repeat</keyword>
<evidence type="ECO:0000256" key="2">
    <source>
        <dbReference type="ARBA" id="ARBA00005462"/>
    </source>
</evidence>
<evidence type="ECO:0000256" key="7">
    <source>
        <dbReference type="ARBA" id="ARBA00026209"/>
    </source>
</evidence>
<dbReference type="InterPro" id="IPR016024">
    <property type="entry name" value="ARM-type_fold"/>
</dbReference>
<dbReference type="InterPro" id="IPR003593">
    <property type="entry name" value="AAA+_ATPase"/>
</dbReference>
<keyword evidence="5" id="KW-0472">Membrane</keyword>
<dbReference type="AlphaFoldDB" id="A0A176VVL9"/>
<evidence type="ECO:0000256" key="1">
    <source>
        <dbReference type="ARBA" id="ARBA00004592"/>
    </source>
</evidence>
<evidence type="ECO:0000256" key="4">
    <source>
        <dbReference type="ARBA" id="ARBA00022737"/>
    </source>
</evidence>
<gene>
    <name evidence="11" type="ORF">AXG93_4242s1210</name>
    <name evidence="10" type="ORF">Mp_4g09370</name>
</gene>
<dbReference type="SUPFAM" id="SSF52540">
    <property type="entry name" value="P-loop containing nucleoside triphosphate hydrolases"/>
    <property type="match status" value="1"/>
</dbReference>
<dbReference type="Proteomes" id="UP000077202">
    <property type="component" value="Unassembled WGS sequence"/>
</dbReference>
<comment type="similarity">
    <text evidence="2">Belongs to the beta-catenin family.</text>
</comment>
<reference evidence="13" key="3">
    <citation type="journal article" date="2020" name="Curr. Biol.">
        <title>Chromatin organization in early land plants reveals an ancestral association between H3K27me3, transposons, and constitutive heterochromatin.</title>
        <authorList>
            <person name="Montgomery S.A."/>
            <person name="Tanizawa Y."/>
            <person name="Galik B."/>
            <person name="Wang N."/>
            <person name="Ito T."/>
            <person name="Mochizuki T."/>
            <person name="Akimcheva S."/>
            <person name="Bowman J.L."/>
            <person name="Cognat V."/>
            <person name="Marechal-Drouard L."/>
            <person name="Ekker H."/>
            <person name="Hong S.F."/>
            <person name="Kohchi T."/>
            <person name="Lin S.S."/>
            <person name="Liu L.D."/>
            <person name="Nakamura Y."/>
            <person name="Valeeva L.R."/>
            <person name="Shakirov E.V."/>
            <person name="Shippen D.E."/>
            <person name="Wei W.L."/>
            <person name="Yagura M."/>
            <person name="Yamaoka S."/>
            <person name="Yamato K.T."/>
            <person name="Liu C."/>
            <person name="Berger F."/>
        </authorList>
    </citation>
    <scope>NUCLEOTIDE SEQUENCE [LARGE SCALE GENOMIC DNA]</scope>
    <source>
        <strain evidence="13">Tak-1</strain>
    </source>
</reference>
<dbReference type="Pfam" id="PF00931">
    <property type="entry name" value="NB-ARC"/>
    <property type="match status" value="1"/>
</dbReference>
<dbReference type="Gene3D" id="1.25.10.10">
    <property type="entry name" value="Leucine-rich Repeat Variant"/>
    <property type="match status" value="1"/>
</dbReference>
<keyword evidence="3" id="KW-0926">Vacuole</keyword>
<evidence type="ECO:0000313" key="10">
    <source>
        <dbReference type="EMBL" id="BBN08164.1"/>
    </source>
</evidence>
<dbReference type="InterPro" id="IPR011989">
    <property type="entry name" value="ARM-like"/>
</dbReference>
<proteinExistence type="inferred from homology"/>
<evidence type="ECO:0000256" key="6">
    <source>
        <dbReference type="ARBA" id="ARBA00023288"/>
    </source>
</evidence>
<dbReference type="GO" id="GO:0005774">
    <property type="term" value="C:vacuolar membrane"/>
    <property type="evidence" value="ECO:0007669"/>
    <property type="project" value="UniProtKB-SubCell"/>
</dbReference>
<evidence type="ECO:0000313" key="12">
    <source>
        <dbReference type="Proteomes" id="UP000077202"/>
    </source>
</evidence>
<dbReference type="InterPro" id="IPR000225">
    <property type="entry name" value="Armadillo"/>
</dbReference>
<dbReference type="EMBL" id="AP019869">
    <property type="protein sequence ID" value="BBN08164.1"/>
    <property type="molecule type" value="Genomic_DNA"/>
</dbReference>
<feature type="domain" description="AAA+ ATPase" evidence="9">
    <location>
        <begin position="192"/>
        <end position="359"/>
    </location>
</feature>
<protein>
    <recommendedName>
        <fullName evidence="7">Vacuolar protein 8</fullName>
    </recommendedName>
</protein>
<evidence type="ECO:0000256" key="5">
    <source>
        <dbReference type="ARBA" id="ARBA00023136"/>
    </source>
</evidence>
<dbReference type="SMART" id="SM00382">
    <property type="entry name" value="AAA"/>
    <property type="match status" value="1"/>
</dbReference>
<organism evidence="11 12">
    <name type="scientific">Marchantia polymorpha subsp. ruderalis</name>
    <dbReference type="NCBI Taxonomy" id="1480154"/>
    <lineage>
        <taxon>Eukaryota</taxon>
        <taxon>Viridiplantae</taxon>
        <taxon>Streptophyta</taxon>
        <taxon>Embryophyta</taxon>
        <taxon>Marchantiophyta</taxon>
        <taxon>Marchantiopsida</taxon>
        <taxon>Marchantiidae</taxon>
        <taxon>Marchantiales</taxon>
        <taxon>Marchantiaceae</taxon>
        <taxon>Marchantia</taxon>
    </lineage>
</organism>
<evidence type="ECO:0000313" key="11">
    <source>
        <dbReference type="EMBL" id="OAE24849.1"/>
    </source>
</evidence>
<dbReference type="InterPro" id="IPR002182">
    <property type="entry name" value="NB-ARC"/>
</dbReference>
<dbReference type="InterPro" id="IPR045156">
    <property type="entry name" value="Vac8"/>
</dbReference>
<dbReference type="PANTHER" id="PTHR47249">
    <property type="entry name" value="VACUOLAR PROTEIN 8"/>
    <property type="match status" value="1"/>
</dbReference>
<evidence type="ECO:0000256" key="3">
    <source>
        <dbReference type="ARBA" id="ARBA00022554"/>
    </source>
</evidence>
<keyword evidence="6" id="KW-0449">Lipoprotein</keyword>
<reference evidence="11 12" key="1">
    <citation type="submission" date="2016-03" db="EMBL/GenBank/DDBJ databases">
        <title>Mechanisms controlling the formation of the plant cell surface in tip-growing cells are functionally conserved among land plants.</title>
        <authorList>
            <person name="Honkanen S."/>
            <person name="Jones V.A."/>
            <person name="Morieri G."/>
            <person name="Champion C."/>
            <person name="Hetherington A.J."/>
            <person name="Kelly S."/>
            <person name="Saint-Marcoux D."/>
            <person name="Proust H."/>
            <person name="Prescott H."/>
            <person name="Dolan L."/>
        </authorList>
    </citation>
    <scope>NUCLEOTIDE SEQUENCE [LARGE SCALE GENOMIC DNA]</scope>
    <source>
        <strain evidence="12">cv. Tak-1 and cv. Tak-2</strain>
        <tissue evidence="11">Whole gametophyte</tissue>
    </source>
</reference>
<sequence>MSNVGTEADGIGLNLGSEVDAIVGLVGDVNSSIHRIRRGWFTTGKDIQLYTVKARSLSDRITSWTGLIHSRGLESHQLVKPILEQATTALNSLDKEAAYIKDLRHRCCMRYRSTLLRSTVSRDLSSKLKKMGNALAALQAPGVLDELNQKTGTRAIGHGSKAPKLAFSRDAKYCPIQATVDEVVEALEGKDRPHVVILSGEAGTGKSALVRDLALAYQEEHQEERKGPDSEAVDMADGGRNGTSTKLFTNGVVYVPCGSEADSKVKIAELLCSLGSYSPLAAEADDESRRYSEDALRERLCASLETQDLLVILDDVWESAFLQRLLVPGKKVKFLVTTQDSGLCAGDYSSRRIVMKKPQKKGAEFIFLNHTVDSQDGIPSSILQEAVEGVLEEGDDNPLVLKNIAVAISGLRSTGQKVAPWQSVLKRFRDSIAGQDARNGLTDYDAESRIGKEVLSSFELAMESILEEALHLLLLASQCEGPLVPGVVIKTLHTATSSKGYNSFSNLTNYLEKRGFIRLQDSERKRSCWSLESAQYLSRKIAKSEEEMTMLTASLLANNAPGLSASKSALGLVDYSSQADSTLVAALCFVYGEKNLSAKAAIKLTIMTPTQGRGLLRLALEPVVWLLHVDHEIEEEWEQKAYWSARAVLIKYTSEGVIDDEAASTLLSIPESAPAMCRMLQIVGETGERPILTADTPLSTQALLKLLRRDVDKPSDLQRLAAQTLGSLAEKSYRAIFAEPSALEKLAQLLAKDVKASAQAAAALAIGKLAVNDDIRVKIASACGILPRLLSLLEKDEDSQVQEASVYAIARLALNAHNVTKIADHQPTLTTLSAFLGKGTASAVQVQAARALANLARLEKVALRIAGCNGVLNALVLLCQEDVCSAVRLQASRLLKNLSACQDNHSAICSHPGVITAAIALLKPARGSSDHPHPVALVHNGVGIFAQLSLSKNCRTTIAETPGAIKHLLALVGNDPTSQLHKHATNCLSNLALTVLDGDHSLSSEECQALAAFCHSGPDSRPCQASTAKVNPGAPKVRWATKWSRFLRATPPRIRGINCDLLSPVRTSVIEVHLPSTTITA</sequence>
<dbReference type="Gene3D" id="3.40.50.300">
    <property type="entry name" value="P-loop containing nucleotide triphosphate hydrolases"/>
    <property type="match status" value="1"/>
</dbReference>
<name>A0A176VVL9_MARPO</name>
<dbReference type="SMART" id="SM00185">
    <property type="entry name" value="ARM"/>
    <property type="match status" value="4"/>
</dbReference>
<accession>A0A176VVL9</accession>
<dbReference type="EMBL" id="LVLJ01002459">
    <property type="protein sequence ID" value="OAE24849.1"/>
    <property type="molecule type" value="Genomic_DNA"/>
</dbReference>
<dbReference type="PANTHER" id="PTHR47249:SF1">
    <property type="entry name" value="VACUOLAR PROTEIN 8"/>
    <property type="match status" value="1"/>
</dbReference>
<evidence type="ECO:0000313" key="13">
    <source>
        <dbReference type="Proteomes" id="UP001162541"/>
    </source>
</evidence>
<reference evidence="10" key="2">
    <citation type="journal article" date="2019" name="Curr. Biol.">
        <title>Chromatin organization in early land plants reveals an ancestral association between H3K27me3, transposons, and constitutive heterochromatin.</title>
        <authorList>
            <person name="Montgomery S.A."/>
            <person name="Tanizawa Y."/>
            <person name="Galik B."/>
            <person name="Wang N."/>
            <person name="Ito T."/>
            <person name="Mochizuki T."/>
            <person name="Akimcheva S."/>
            <person name="Bowman J."/>
            <person name="Cognat V."/>
            <person name="Drouard L."/>
            <person name="Ekker H."/>
            <person name="Houng S."/>
            <person name="Kohchi T."/>
            <person name="Lin S."/>
            <person name="Liu L.D."/>
            <person name="Nakamura Y."/>
            <person name="Valeeva L.R."/>
            <person name="Shakirov E.V."/>
            <person name="Shippen D.E."/>
            <person name="Wei W."/>
            <person name="Yagura M."/>
            <person name="Yamaoka S."/>
            <person name="Yamato K.T."/>
            <person name="Liu C."/>
            <person name="Berger F."/>
        </authorList>
    </citation>
    <scope>NUCLEOTIDE SEQUENCE [LARGE SCALE GENOMIC DNA]</scope>
    <source>
        <strain evidence="10">Tak-1</strain>
    </source>
</reference>
<feature type="compositionally biased region" description="Basic and acidic residues" evidence="8">
    <location>
        <begin position="220"/>
        <end position="229"/>
    </location>
</feature>